<organism evidence="2 3">
    <name type="scientific">Stackebrandtia albiflava</name>
    <dbReference type="NCBI Taxonomy" id="406432"/>
    <lineage>
        <taxon>Bacteria</taxon>
        <taxon>Bacillati</taxon>
        <taxon>Actinomycetota</taxon>
        <taxon>Actinomycetes</taxon>
        <taxon>Glycomycetales</taxon>
        <taxon>Glycomycetaceae</taxon>
        <taxon>Stackebrandtia</taxon>
    </lineage>
</organism>
<accession>A0A562VAM9</accession>
<dbReference type="AlphaFoldDB" id="A0A562VAM9"/>
<reference evidence="2 3" key="1">
    <citation type="journal article" date="2013" name="Stand. Genomic Sci.">
        <title>Genomic Encyclopedia of Type Strains, Phase I: The one thousand microbial genomes (KMG-I) project.</title>
        <authorList>
            <person name="Kyrpides N.C."/>
            <person name="Woyke T."/>
            <person name="Eisen J.A."/>
            <person name="Garrity G."/>
            <person name="Lilburn T.G."/>
            <person name="Beck B.J."/>
            <person name="Whitman W.B."/>
            <person name="Hugenholtz P."/>
            <person name="Klenk H.P."/>
        </authorList>
    </citation>
    <scope>NUCLEOTIDE SEQUENCE [LARGE SCALE GENOMIC DNA]</scope>
    <source>
        <strain evidence="2 3">DSM 45044</strain>
    </source>
</reference>
<dbReference type="Pfam" id="PF10722">
    <property type="entry name" value="YbjN"/>
    <property type="match status" value="1"/>
</dbReference>
<evidence type="ECO:0000313" key="2">
    <source>
        <dbReference type="EMBL" id="TWJ14925.1"/>
    </source>
</evidence>
<gene>
    <name evidence="2" type="ORF">LX16_0619</name>
</gene>
<protein>
    <submittedName>
        <fullName evidence="2">Putative sensory transduction regulator</fullName>
    </submittedName>
</protein>
<dbReference type="Proteomes" id="UP000321617">
    <property type="component" value="Unassembled WGS sequence"/>
</dbReference>
<feature type="compositionally biased region" description="Pro residues" evidence="1">
    <location>
        <begin position="29"/>
        <end position="38"/>
    </location>
</feature>
<comment type="caution">
    <text evidence="2">The sequence shown here is derived from an EMBL/GenBank/DDBJ whole genome shotgun (WGS) entry which is preliminary data.</text>
</comment>
<dbReference type="EMBL" id="VLLL01000005">
    <property type="protein sequence ID" value="TWJ14925.1"/>
    <property type="molecule type" value="Genomic_DNA"/>
</dbReference>
<feature type="compositionally biased region" description="Polar residues" evidence="1">
    <location>
        <begin position="10"/>
        <end position="20"/>
    </location>
</feature>
<dbReference type="RefSeq" id="WP_147132769.1">
    <property type="nucleotide sequence ID" value="NZ_BAABIJ010000001.1"/>
</dbReference>
<name>A0A562VAM9_9ACTN</name>
<feature type="region of interest" description="Disordered" evidence="1">
    <location>
        <begin position="1"/>
        <end position="51"/>
    </location>
</feature>
<dbReference type="OrthoDB" id="3350992at2"/>
<proteinExistence type="predicted"/>
<sequence length="221" mass="24751">MAWWWKRNTRTTATGGTEQPSELDAPRPAQAPPIPAPRPAADAQDPADPADRWDIIKQDLIELDPDFFGDLDQLAEEDRLSGESRDLTDERLTESLRRLSIRYLVDESGALLAMWERHVMQIRREGPQGEILVLRARAYATLPVEFEPRGLSAVNEWNRTRRFLKGYIGEATESGGLPLYGETQIPLRPGLTDALLDEFIDCAAAVSGAYVDWLHDEGGVL</sequence>
<evidence type="ECO:0000313" key="3">
    <source>
        <dbReference type="Proteomes" id="UP000321617"/>
    </source>
</evidence>
<keyword evidence="3" id="KW-1185">Reference proteome</keyword>
<dbReference type="InterPro" id="IPR019660">
    <property type="entry name" value="Put_sensory_transdc_reg_YbjN"/>
</dbReference>
<evidence type="ECO:0000256" key="1">
    <source>
        <dbReference type="SAM" id="MobiDB-lite"/>
    </source>
</evidence>